<dbReference type="Gene3D" id="1.10.4100.10">
    <property type="entry name" value="2-methylcitrate dehydratase PrpD"/>
    <property type="match status" value="1"/>
</dbReference>
<evidence type="ECO:0000313" key="4">
    <source>
        <dbReference type="EMBL" id="CAP41182.1"/>
    </source>
</evidence>
<gene>
    <name evidence="4" type="ordered locus">Bpet0850</name>
</gene>
<evidence type="ECO:0008006" key="6">
    <source>
        <dbReference type="Google" id="ProtNLM"/>
    </source>
</evidence>
<dbReference type="Pfam" id="PF19305">
    <property type="entry name" value="MmgE_PrpD_C"/>
    <property type="match status" value="1"/>
</dbReference>
<name>A9I826_BORPD</name>
<dbReference type="SUPFAM" id="SSF103378">
    <property type="entry name" value="2-methylcitrate dehydratase PrpD"/>
    <property type="match status" value="1"/>
</dbReference>
<dbReference type="GO" id="GO:0016829">
    <property type="term" value="F:lyase activity"/>
    <property type="evidence" value="ECO:0007669"/>
    <property type="project" value="InterPro"/>
</dbReference>
<feature type="domain" description="MmgE/PrpD C-terminal" evidence="3">
    <location>
        <begin position="281"/>
        <end position="452"/>
    </location>
</feature>
<evidence type="ECO:0000259" key="2">
    <source>
        <dbReference type="Pfam" id="PF03972"/>
    </source>
</evidence>
<dbReference type="InterPro" id="IPR045337">
    <property type="entry name" value="MmgE_PrpD_C"/>
</dbReference>
<evidence type="ECO:0000256" key="1">
    <source>
        <dbReference type="ARBA" id="ARBA00006174"/>
    </source>
</evidence>
<dbReference type="EMBL" id="AM902716">
    <property type="protein sequence ID" value="CAP41182.1"/>
    <property type="molecule type" value="Genomic_DNA"/>
</dbReference>
<dbReference type="Proteomes" id="UP000001225">
    <property type="component" value="Chromosome"/>
</dbReference>
<dbReference type="STRING" id="94624.Bpet0850"/>
<dbReference type="InterPro" id="IPR005656">
    <property type="entry name" value="MmgE_PrpD"/>
</dbReference>
<accession>A9I826</accession>
<dbReference type="eggNOG" id="COG2079">
    <property type="taxonomic scope" value="Bacteria"/>
</dbReference>
<comment type="similarity">
    <text evidence="1">Belongs to the PrpD family.</text>
</comment>
<dbReference type="Pfam" id="PF03972">
    <property type="entry name" value="MmgE_PrpD_N"/>
    <property type="match status" value="1"/>
</dbReference>
<proteinExistence type="inferred from homology"/>
<organism evidence="4 5">
    <name type="scientific">Bordetella petrii (strain ATCC BAA-461 / DSM 12804 / CCUG 43448 / CIP 107267 / Se-1111R)</name>
    <dbReference type="NCBI Taxonomy" id="340100"/>
    <lineage>
        <taxon>Bacteria</taxon>
        <taxon>Pseudomonadati</taxon>
        <taxon>Pseudomonadota</taxon>
        <taxon>Betaproteobacteria</taxon>
        <taxon>Burkholderiales</taxon>
        <taxon>Alcaligenaceae</taxon>
        <taxon>Bordetella</taxon>
    </lineage>
</organism>
<reference evidence="4 5" key="1">
    <citation type="journal article" date="2008" name="BMC Genomics">
        <title>The missing link: Bordetella petrii is endowed with both the metabolic versatility of environmental bacteria and virulence traits of pathogenic Bordetellae.</title>
        <authorList>
            <person name="Gross R."/>
            <person name="Guzman C.A."/>
            <person name="Sebaihia M."/>
            <person name="Martins Dos Santos V.A."/>
            <person name="Pieper D.H."/>
            <person name="Koebnik R."/>
            <person name="Lechner M."/>
            <person name="Bartels D."/>
            <person name="Buhrmester J."/>
            <person name="Choudhuri J.V."/>
            <person name="Ebensen T."/>
            <person name="Gaigalat L."/>
            <person name="Herrmann S."/>
            <person name="Khachane A.N."/>
            <person name="Larisch C."/>
            <person name="Link S."/>
            <person name="Linke B."/>
            <person name="Meyer F."/>
            <person name="Mormann S."/>
            <person name="Nakunst D."/>
            <person name="Rueckert C."/>
            <person name="Schneiker-Bekel S."/>
            <person name="Schulze K."/>
            <person name="Vorhoelter F.J."/>
            <person name="Yevsa T."/>
            <person name="Engle J.T."/>
            <person name="Goldman W.E."/>
            <person name="Puehler A."/>
            <person name="Goebel U.B."/>
            <person name="Goesmann A."/>
            <person name="Bloecker H."/>
            <person name="Kaiser O."/>
            <person name="Martinez-Arias R."/>
        </authorList>
    </citation>
    <scope>NUCLEOTIDE SEQUENCE [LARGE SCALE GENOMIC DNA]</scope>
    <source>
        <strain evidence="5">ATCC BAA-461 / DSM 12804 / CCUG 43448 / CIP 107267 / Se-1111R</strain>
    </source>
</reference>
<dbReference type="InterPro" id="IPR036148">
    <property type="entry name" value="MmgE/PrpD_sf"/>
</dbReference>
<keyword evidence="5" id="KW-1185">Reference proteome</keyword>
<dbReference type="KEGG" id="bpt:Bpet0850"/>
<feature type="domain" description="MmgE/PrpD N-terminal" evidence="2">
    <location>
        <begin position="16"/>
        <end position="258"/>
    </location>
</feature>
<dbReference type="AlphaFoldDB" id="A9I826"/>
<protein>
    <recommendedName>
        <fullName evidence="6">MmgE/PrpD family protein</fullName>
    </recommendedName>
</protein>
<evidence type="ECO:0000259" key="3">
    <source>
        <dbReference type="Pfam" id="PF19305"/>
    </source>
</evidence>
<evidence type="ECO:0000313" key="5">
    <source>
        <dbReference type="Proteomes" id="UP000001225"/>
    </source>
</evidence>
<dbReference type="InterPro" id="IPR042188">
    <property type="entry name" value="MmgE/PrpD_sf_2"/>
</dbReference>
<dbReference type="PANTHER" id="PTHR16943:SF8">
    <property type="entry name" value="2-METHYLCITRATE DEHYDRATASE"/>
    <property type="match status" value="1"/>
</dbReference>
<dbReference type="PANTHER" id="PTHR16943">
    <property type="entry name" value="2-METHYLCITRATE DEHYDRATASE-RELATED"/>
    <property type="match status" value="1"/>
</dbReference>
<sequence>MKDNADMPATGLALSETLADYAAGFDGARIPTEVRERARLLMLDSIGIALASHGYDFSRRALAAVSELDGGGDSVVIGTRLRLDPRNAALANGVLVHGLDYDDTHARGVIHATASVLPTVLALAARDGRSGADMVTAYVLGMEVATRLGAVAKGGFHQVGFHPTGLIGAFGCTLAAGWLMGLDARQMVDAQGLTLSVAAGSLEFLNDGAWNKRMHPGWAANAGITAATFGKHGYTGTRLAYEGRFGLYASHLGDAGYDLALATEALGQLWEVPRVSVKPLPACHFTHASVDAAVRLHAQGVKPEQVRRITVLVPAEVVKTVCEPEASKRRPANSYEAQFSIPYLVGTALCKGRLTLDDLEEAALRDPAVLALAAVTDYRNDPDSGFPRHYSGEVIVELKDGRVLREREAVNRGAEDRPLSADDIRAKFHDNARRQVPASRADAIEQCVLGLDQGSARALADQLGQA</sequence>
<dbReference type="Gene3D" id="3.30.1330.120">
    <property type="entry name" value="2-methylcitrate dehydratase PrpD"/>
    <property type="match status" value="1"/>
</dbReference>
<dbReference type="InterPro" id="IPR045336">
    <property type="entry name" value="MmgE_PrpD_N"/>
</dbReference>
<dbReference type="InterPro" id="IPR042183">
    <property type="entry name" value="MmgE/PrpD_sf_1"/>
</dbReference>